<accession>A0AAD4CJX9</accession>
<keyword evidence="3" id="KW-1185">Reference proteome</keyword>
<organism evidence="2 3">
    <name type="scientific">Aspergillus nanangensis</name>
    <dbReference type="NCBI Taxonomy" id="2582783"/>
    <lineage>
        <taxon>Eukaryota</taxon>
        <taxon>Fungi</taxon>
        <taxon>Dikarya</taxon>
        <taxon>Ascomycota</taxon>
        <taxon>Pezizomycotina</taxon>
        <taxon>Eurotiomycetes</taxon>
        <taxon>Eurotiomycetidae</taxon>
        <taxon>Eurotiales</taxon>
        <taxon>Aspergillaceae</taxon>
        <taxon>Aspergillus</taxon>
        <taxon>Aspergillus subgen. Circumdati</taxon>
    </lineage>
</organism>
<dbReference type="InterPro" id="IPR037523">
    <property type="entry name" value="VOC_core"/>
</dbReference>
<evidence type="ECO:0000313" key="2">
    <source>
        <dbReference type="EMBL" id="KAF9886967.1"/>
    </source>
</evidence>
<dbReference type="InterPro" id="IPR029068">
    <property type="entry name" value="Glyas_Bleomycin-R_OHBP_Dase"/>
</dbReference>
<comment type="caution">
    <text evidence="2">The sequence shown here is derived from an EMBL/GenBank/DDBJ whole genome shotgun (WGS) entry which is preliminary data.</text>
</comment>
<feature type="domain" description="VOC" evidence="1">
    <location>
        <begin position="182"/>
        <end position="318"/>
    </location>
</feature>
<sequence>MARKVCKLYHPSHRVPDLGDAERFFTSVFGLPSVWRSSLYTAPDPKYPTYPTDYCIFTCLADVFFDCIDPQKYVIDDIQRYDTVTKPKLNGFGWAVEGIEEFYTDIYKARGMRCTDQADRVADPEICPEASFKKSKLFYTLAEDTGVRYEFYPSTSVGSYDHRENPEWKLRPREGKGSLGIQFCAYHTVLTEQLDRALGLYVDVLGGRIIHRARNDVRRVNSTYVLLADAVYELSSPLPENSYANVEFKGRRHHAQDVYHALTFKVTDLAKVKAHFQAKGLRILAESESLVVLHPEDGLGIPWGFTSALIPGDDRYEI</sequence>
<dbReference type="PROSITE" id="PS51819">
    <property type="entry name" value="VOC"/>
    <property type="match status" value="1"/>
</dbReference>
<dbReference type="Proteomes" id="UP001194746">
    <property type="component" value="Unassembled WGS sequence"/>
</dbReference>
<protein>
    <recommendedName>
        <fullName evidence="1">VOC domain-containing protein</fullName>
    </recommendedName>
</protein>
<dbReference type="InterPro" id="IPR004360">
    <property type="entry name" value="Glyas_Fos-R_dOase_dom"/>
</dbReference>
<gene>
    <name evidence="2" type="ORF">FE257_010708</name>
</gene>
<proteinExistence type="predicted"/>
<dbReference type="AlphaFoldDB" id="A0AAD4CJX9"/>
<dbReference type="Gene3D" id="3.10.180.10">
    <property type="entry name" value="2,3-Dihydroxybiphenyl 1,2-Dioxygenase, domain 1"/>
    <property type="match status" value="2"/>
</dbReference>
<dbReference type="Pfam" id="PF00903">
    <property type="entry name" value="Glyoxalase"/>
    <property type="match status" value="1"/>
</dbReference>
<name>A0AAD4CJX9_ASPNN</name>
<evidence type="ECO:0000313" key="3">
    <source>
        <dbReference type="Proteomes" id="UP001194746"/>
    </source>
</evidence>
<reference evidence="2" key="2">
    <citation type="submission" date="2020-02" db="EMBL/GenBank/DDBJ databases">
        <authorList>
            <person name="Gilchrist C.L.M."/>
            <person name="Chooi Y.-H."/>
        </authorList>
    </citation>
    <scope>NUCLEOTIDE SEQUENCE</scope>
    <source>
        <strain evidence="2">MST-FP2251</strain>
    </source>
</reference>
<dbReference type="EMBL" id="VCAU01000069">
    <property type="protein sequence ID" value="KAF9886967.1"/>
    <property type="molecule type" value="Genomic_DNA"/>
</dbReference>
<reference evidence="2" key="1">
    <citation type="journal article" date="2019" name="Beilstein J. Org. Chem.">
        <title>Nanangenines: drimane sesquiterpenoids as the dominant metabolite cohort of a novel Australian fungus, Aspergillus nanangensis.</title>
        <authorList>
            <person name="Lacey H.J."/>
            <person name="Gilchrist C.L.M."/>
            <person name="Crombie A."/>
            <person name="Kalaitzis J.A."/>
            <person name="Vuong D."/>
            <person name="Rutledge P.J."/>
            <person name="Turner P."/>
            <person name="Pitt J.I."/>
            <person name="Lacey E."/>
            <person name="Chooi Y.H."/>
            <person name="Piggott A.M."/>
        </authorList>
    </citation>
    <scope>NUCLEOTIDE SEQUENCE</scope>
    <source>
        <strain evidence="2">MST-FP2251</strain>
    </source>
</reference>
<dbReference type="SUPFAM" id="SSF54593">
    <property type="entry name" value="Glyoxalase/Bleomycin resistance protein/Dihydroxybiphenyl dioxygenase"/>
    <property type="match status" value="2"/>
</dbReference>
<evidence type="ECO:0000259" key="1">
    <source>
        <dbReference type="PROSITE" id="PS51819"/>
    </source>
</evidence>